<dbReference type="InterPro" id="IPR036457">
    <property type="entry name" value="PPM-type-like_dom_sf"/>
</dbReference>
<dbReference type="GO" id="GO:0000160">
    <property type="term" value="P:phosphorelay signal transduction system"/>
    <property type="evidence" value="ECO:0007669"/>
    <property type="project" value="InterPro"/>
</dbReference>
<dbReference type="InterPro" id="IPR052016">
    <property type="entry name" value="Bact_Sigma-Reg"/>
</dbReference>
<dbReference type="SUPFAM" id="SSF52172">
    <property type="entry name" value="CheY-like"/>
    <property type="match status" value="1"/>
</dbReference>
<dbReference type="Pfam" id="PF01590">
    <property type="entry name" value="GAF"/>
    <property type="match status" value="1"/>
</dbReference>
<evidence type="ECO:0000256" key="3">
    <source>
        <dbReference type="ARBA" id="ARBA00022801"/>
    </source>
</evidence>
<keyword evidence="2" id="KW-0418">Kinase</keyword>
<evidence type="ECO:0000313" key="7">
    <source>
        <dbReference type="EMBL" id="PIE34949.1"/>
    </source>
</evidence>
<feature type="modified residue" description="4-aspartylphosphate" evidence="4">
    <location>
        <position position="62"/>
    </location>
</feature>
<dbReference type="Gene3D" id="3.60.40.10">
    <property type="entry name" value="PPM-type phosphatase domain"/>
    <property type="match status" value="1"/>
</dbReference>
<accession>A0A2G6KJE9</accession>
<evidence type="ECO:0000259" key="5">
    <source>
        <dbReference type="PROSITE" id="PS50110"/>
    </source>
</evidence>
<organism evidence="7 8">
    <name type="scientific">candidate division KSB3 bacterium</name>
    <dbReference type="NCBI Taxonomy" id="2044937"/>
    <lineage>
        <taxon>Bacteria</taxon>
        <taxon>candidate division KSB3</taxon>
    </lineage>
</organism>
<dbReference type="InterPro" id="IPR001789">
    <property type="entry name" value="Sig_transdc_resp-reg_receiver"/>
</dbReference>
<dbReference type="InterPro" id="IPR011006">
    <property type="entry name" value="CheY-like_superfamily"/>
</dbReference>
<dbReference type="EMBL" id="PDSK01000070">
    <property type="protein sequence ID" value="PIE34949.1"/>
    <property type="molecule type" value="Genomic_DNA"/>
</dbReference>
<dbReference type="InterPro" id="IPR001932">
    <property type="entry name" value="PPM-type_phosphatase-like_dom"/>
</dbReference>
<evidence type="ECO:0000256" key="2">
    <source>
        <dbReference type="ARBA" id="ARBA00022777"/>
    </source>
</evidence>
<comment type="caution">
    <text evidence="7">The sequence shown here is derived from an EMBL/GenBank/DDBJ whole genome shotgun (WGS) entry which is preliminary data.</text>
</comment>
<evidence type="ECO:0000256" key="4">
    <source>
        <dbReference type="PROSITE-ProRule" id="PRU00169"/>
    </source>
</evidence>
<evidence type="ECO:0000259" key="6">
    <source>
        <dbReference type="PROSITE" id="PS51746"/>
    </source>
</evidence>
<name>A0A2G6KJE9_9BACT</name>
<dbReference type="SMART" id="SM00331">
    <property type="entry name" value="PP2C_SIG"/>
    <property type="match status" value="1"/>
</dbReference>
<protein>
    <recommendedName>
        <fullName evidence="9">Response regulatory domain-containing protein</fullName>
    </recommendedName>
</protein>
<dbReference type="PANTHER" id="PTHR43156:SF2">
    <property type="entry name" value="STAGE II SPORULATION PROTEIN E"/>
    <property type="match status" value="1"/>
</dbReference>
<evidence type="ECO:0000313" key="8">
    <source>
        <dbReference type="Proteomes" id="UP000230821"/>
    </source>
</evidence>
<dbReference type="InterPro" id="IPR029016">
    <property type="entry name" value="GAF-like_dom_sf"/>
</dbReference>
<dbReference type="Proteomes" id="UP000230821">
    <property type="component" value="Unassembled WGS sequence"/>
</dbReference>
<feature type="domain" description="Response regulatory" evidence="5">
    <location>
        <begin position="5"/>
        <end position="128"/>
    </location>
</feature>
<dbReference type="SMART" id="SM00065">
    <property type="entry name" value="GAF"/>
    <property type="match status" value="1"/>
</dbReference>
<proteinExistence type="predicted"/>
<dbReference type="AlphaFoldDB" id="A0A2G6KJE9"/>
<sequence length="557" mass="62675">MKKYFALCVDDDQAVLNQLAAQLEEHFQYFCEFEYAESAEEGLSLYRELTGQGHRIWLVISDQVMPGMLGDTFLATIHEIDRQTIKVLLTGQAGLADTVKAINHAGLNYYIEKPWEKRDLVMILDRLRTQYEITIAQRIMAIEREKWLKELSILYDMNLLFASSIDLKETLNTVFYNMLNVIQAEAGSIFLAEESSNTLVCRICQGPKNITGVHVPFGTGIVGHVAQTRQIDVTSDVKQDKRHFGLIDEQSGFQTKSMVSLPLVSNDELLGVIQVINKRGGKVFSQDDINLLQSLSSGAALAIQNAKYSQRLLQEERIRSELLIAHQIQQGILPDAFEGHPDIHFEALNLPAKDVGGDFYDYFPVSADEFGFMLGDVCGKGVPAAIFMASARSIIKSQSLADPEPCHVMQLANRLIAEDAKHGIFVTVFYGVYHTKTRLLRFLNAGHTLPLIYRASTSSCASLFSSNFPLGVFDPFSFQQNVIQLEKGDTLILYTDGVSEALNRTREQFGHERLIEVIFQYGDRSPKELLHAILERVQEFSDKQPQHDDVTLMIVRV</sequence>
<dbReference type="Gene3D" id="3.30.450.40">
    <property type="match status" value="1"/>
</dbReference>
<dbReference type="SUPFAM" id="SSF81606">
    <property type="entry name" value="PP2C-like"/>
    <property type="match status" value="1"/>
</dbReference>
<dbReference type="PROSITE" id="PS51746">
    <property type="entry name" value="PPM_2"/>
    <property type="match status" value="1"/>
</dbReference>
<evidence type="ECO:0008006" key="9">
    <source>
        <dbReference type="Google" id="ProtNLM"/>
    </source>
</evidence>
<keyword evidence="4" id="KW-0597">Phosphoprotein</keyword>
<dbReference type="PANTHER" id="PTHR43156">
    <property type="entry name" value="STAGE II SPORULATION PROTEIN E-RELATED"/>
    <property type="match status" value="1"/>
</dbReference>
<dbReference type="Pfam" id="PF07228">
    <property type="entry name" value="SpoIIE"/>
    <property type="match status" value="1"/>
</dbReference>
<dbReference type="Gene3D" id="3.40.50.2300">
    <property type="match status" value="1"/>
</dbReference>
<dbReference type="InterPro" id="IPR003018">
    <property type="entry name" value="GAF"/>
</dbReference>
<dbReference type="PROSITE" id="PS50110">
    <property type="entry name" value="RESPONSE_REGULATORY"/>
    <property type="match status" value="1"/>
</dbReference>
<gene>
    <name evidence="7" type="ORF">CSA56_06185</name>
</gene>
<dbReference type="GO" id="GO:0016791">
    <property type="term" value="F:phosphatase activity"/>
    <property type="evidence" value="ECO:0007669"/>
    <property type="project" value="TreeGrafter"/>
</dbReference>
<dbReference type="SMART" id="SM00448">
    <property type="entry name" value="REC"/>
    <property type="match status" value="1"/>
</dbReference>
<dbReference type="SUPFAM" id="SSF55781">
    <property type="entry name" value="GAF domain-like"/>
    <property type="match status" value="1"/>
</dbReference>
<keyword evidence="1" id="KW-0808">Transferase</keyword>
<dbReference type="Pfam" id="PF00072">
    <property type="entry name" value="Response_reg"/>
    <property type="match status" value="1"/>
</dbReference>
<reference evidence="7 8" key="1">
    <citation type="submission" date="2017-10" db="EMBL/GenBank/DDBJ databases">
        <title>Novel microbial diversity and functional potential in the marine mammal oral microbiome.</title>
        <authorList>
            <person name="Dudek N.K."/>
            <person name="Sun C.L."/>
            <person name="Burstein D."/>
            <person name="Kantor R.S."/>
            <person name="Aliaga Goltsman D.S."/>
            <person name="Bik E.M."/>
            <person name="Thomas B.C."/>
            <person name="Banfield J.F."/>
            <person name="Relman D.A."/>
        </authorList>
    </citation>
    <scope>NUCLEOTIDE SEQUENCE [LARGE SCALE GENOMIC DNA]</scope>
    <source>
        <strain evidence="7">DOLJORAL78_47_16</strain>
    </source>
</reference>
<evidence type="ECO:0000256" key="1">
    <source>
        <dbReference type="ARBA" id="ARBA00022679"/>
    </source>
</evidence>
<feature type="domain" description="PPM-type phosphatase" evidence="6">
    <location>
        <begin position="342"/>
        <end position="557"/>
    </location>
</feature>
<keyword evidence="3" id="KW-0378">Hydrolase</keyword>
<dbReference type="GO" id="GO:0016301">
    <property type="term" value="F:kinase activity"/>
    <property type="evidence" value="ECO:0007669"/>
    <property type="project" value="UniProtKB-KW"/>
</dbReference>